<sequence>MVVLLGVSGVVGGVTGVSGVVGGVTGVSGVVGGVTSGIGKKILIGSESPSNGFSNSPIIV</sequence>
<dbReference type="AlphaFoldDB" id="A0A401FQ08"/>
<comment type="caution">
    <text evidence="1">The sequence shown here is derived from an EMBL/GenBank/DDBJ whole genome shotgun (WGS) entry which is preliminary data.</text>
</comment>
<dbReference type="Proteomes" id="UP000286974">
    <property type="component" value="Unassembled WGS sequence"/>
</dbReference>
<gene>
    <name evidence="1" type="ORF">NBRC111893_2588</name>
</gene>
<proteinExistence type="predicted"/>
<name>A0A401FQ08_9LACO</name>
<dbReference type="EMBL" id="BEXA01000019">
    <property type="protein sequence ID" value="GAY74442.1"/>
    <property type="molecule type" value="Genomic_DNA"/>
</dbReference>
<reference evidence="1 2" key="1">
    <citation type="submission" date="2017-11" db="EMBL/GenBank/DDBJ databases">
        <title>Draft Genome Sequence of Lactobacillus curieae NBRC 111893 isolated from Koso, a Japanese sugar-Vegetable Fermented Beverage.</title>
        <authorList>
            <person name="Chiou T.Y."/>
            <person name="Oshima K."/>
            <person name="Suda W."/>
            <person name="Hattori M."/>
            <person name="Takahashi T."/>
        </authorList>
    </citation>
    <scope>NUCLEOTIDE SEQUENCE [LARGE SCALE GENOMIC DNA]</scope>
    <source>
        <strain evidence="1 2">NBRC111893</strain>
    </source>
</reference>
<organism evidence="1 2">
    <name type="scientific">Lentilactobacillus kosonis</name>
    <dbReference type="NCBI Taxonomy" id="2810561"/>
    <lineage>
        <taxon>Bacteria</taxon>
        <taxon>Bacillati</taxon>
        <taxon>Bacillota</taxon>
        <taxon>Bacilli</taxon>
        <taxon>Lactobacillales</taxon>
        <taxon>Lactobacillaceae</taxon>
        <taxon>Lentilactobacillus</taxon>
    </lineage>
</organism>
<keyword evidence="2" id="KW-1185">Reference proteome</keyword>
<accession>A0A401FQ08</accession>
<protein>
    <submittedName>
        <fullName evidence="1">Uncharacterized protein</fullName>
    </submittedName>
</protein>
<evidence type="ECO:0000313" key="2">
    <source>
        <dbReference type="Proteomes" id="UP000286974"/>
    </source>
</evidence>
<evidence type="ECO:0000313" key="1">
    <source>
        <dbReference type="EMBL" id="GAY74442.1"/>
    </source>
</evidence>